<proteinExistence type="predicted"/>
<dbReference type="Proteomes" id="UP000467349">
    <property type="component" value="Unassembled WGS sequence"/>
</dbReference>
<sequence length="49" mass="5851">MADEKPDDKKLSKKDSSELLTLARKRYDRAMDRERENIQLAYDDLEFMA</sequence>
<feature type="non-terminal residue" evidence="1">
    <location>
        <position position="49"/>
    </location>
</feature>
<dbReference type="EMBL" id="WNHU01000635">
    <property type="protein sequence ID" value="MTV44655.1"/>
    <property type="molecule type" value="Genomic_DNA"/>
</dbReference>
<organism evidence="1 2">
    <name type="scientific">Streptococcus pneumoniae</name>
    <dbReference type="NCBI Taxonomy" id="1313"/>
    <lineage>
        <taxon>Bacteria</taxon>
        <taxon>Bacillati</taxon>
        <taxon>Bacillota</taxon>
        <taxon>Bacilli</taxon>
        <taxon>Lactobacillales</taxon>
        <taxon>Streptococcaceae</taxon>
        <taxon>Streptococcus</taxon>
    </lineage>
</organism>
<reference evidence="1 2" key="1">
    <citation type="submission" date="2019-11" db="EMBL/GenBank/DDBJ databases">
        <title>Growth characteristics of pneumococcus vary with the chemical composition of the capsule and with environmental conditions.</title>
        <authorList>
            <person name="Tothpal A."/>
            <person name="Desobry K."/>
            <person name="Joshi S."/>
            <person name="Wyllie A.L."/>
            <person name="Weinberger D.M."/>
        </authorList>
    </citation>
    <scope>NUCLEOTIDE SEQUENCE [LARGE SCALE GENOMIC DNA]</scope>
    <source>
        <strain evidence="2">pnumococcus09N</strain>
    </source>
</reference>
<name>A0A7X2XNI8_STREE</name>
<accession>A0A7X2XNI8</accession>
<dbReference type="AlphaFoldDB" id="A0A7X2XNI8"/>
<protein>
    <submittedName>
        <fullName evidence="1">Uncharacterized protein</fullName>
    </submittedName>
</protein>
<comment type="caution">
    <text evidence="1">The sequence shown here is derived from an EMBL/GenBank/DDBJ whole genome shotgun (WGS) entry which is preliminary data.</text>
</comment>
<evidence type="ECO:0000313" key="1">
    <source>
        <dbReference type="EMBL" id="MTV44655.1"/>
    </source>
</evidence>
<evidence type="ECO:0000313" key="2">
    <source>
        <dbReference type="Proteomes" id="UP000467349"/>
    </source>
</evidence>
<gene>
    <name evidence="1" type="ORF">GM545_14070</name>
</gene>